<sequence length="250" mass="26972">MRRRIASALARTLAWACHTLVPFSCACGEPGLQMCDECASALSGGAIRVEEVCEGVCEARPSADGREIEALPMFPVVTLAEYEGRAKNLVLDYKNGGHFALAQYFGPLLADALAEFAERCAHRHILVAVPSRSEAVRRRGEDHMRLLAEHVSAHTRVRLAPALRLSGPSQHSRTKRERAAGRGRVIGPRRREEWEGLRGVSAVILDDVVTTGTTLKKTSDALAGLGVPTCAALTLASARVPRTHVPSLLV</sequence>
<protein>
    <recommendedName>
        <fullName evidence="4">Amidophosphoribosyltransferase</fullName>
    </recommendedName>
</protein>
<proteinExistence type="inferred from homology"/>
<evidence type="ECO:0008006" key="4">
    <source>
        <dbReference type="Google" id="ProtNLM"/>
    </source>
</evidence>
<dbReference type="Gene3D" id="3.40.50.2020">
    <property type="match status" value="1"/>
</dbReference>
<dbReference type="PANTHER" id="PTHR47505:SF1">
    <property type="entry name" value="DNA UTILIZATION PROTEIN YHGH"/>
    <property type="match status" value="1"/>
</dbReference>
<gene>
    <name evidence="2" type="ORF">COP05_03650</name>
</gene>
<keyword evidence="3" id="KW-1185">Reference proteome</keyword>
<organism evidence="2 3">
    <name type="scientific">Dermabacter jinjuensis</name>
    <dbReference type="NCBI Taxonomy" id="1667168"/>
    <lineage>
        <taxon>Bacteria</taxon>
        <taxon>Bacillati</taxon>
        <taxon>Actinomycetota</taxon>
        <taxon>Actinomycetes</taxon>
        <taxon>Micrococcales</taxon>
        <taxon>Dermabacteraceae</taxon>
        <taxon>Dermabacter</taxon>
    </lineage>
</organism>
<comment type="similarity">
    <text evidence="1">Belongs to the ComF/GntX family.</text>
</comment>
<dbReference type="InterPro" id="IPR000836">
    <property type="entry name" value="PRTase_dom"/>
</dbReference>
<dbReference type="InterPro" id="IPR051910">
    <property type="entry name" value="ComF/GntX_DNA_util-trans"/>
</dbReference>
<evidence type="ECO:0000313" key="3">
    <source>
        <dbReference type="Proteomes" id="UP000815698"/>
    </source>
</evidence>
<dbReference type="PANTHER" id="PTHR47505">
    <property type="entry name" value="DNA UTILIZATION PROTEIN YHGH"/>
    <property type="match status" value="1"/>
</dbReference>
<accession>A0ABN5DXU8</accession>
<reference evidence="2 3" key="1">
    <citation type="journal article" date="2016" name="Int. J. Syst. Evol. Microbiol.">
        <title>Dermabacter jinjuensis sp. nov., a novel species of the genus Dermabacter isolated from a clinical specimen.</title>
        <authorList>
            <person name="Park Y.K."/>
            <person name="Lee K.M."/>
            <person name="Lee W.K."/>
            <person name="Cho M.J."/>
            <person name="Lee H.S."/>
            <person name="Cho Y.G."/>
            <person name="Lee Y.C."/>
            <person name="Lee W.K."/>
            <person name="Seong W.K."/>
            <person name="Hwang K.J."/>
        </authorList>
    </citation>
    <scope>NUCLEOTIDE SEQUENCE [LARGE SCALE GENOMIC DNA]</scope>
    <source>
        <strain evidence="2 3">32T</strain>
    </source>
</reference>
<dbReference type="CDD" id="cd06223">
    <property type="entry name" value="PRTases_typeI"/>
    <property type="match status" value="1"/>
</dbReference>
<dbReference type="RefSeq" id="WP_096882726.1">
    <property type="nucleotide sequence ID" value="NZ_CP023482.1"/>
</dbReference>
<dbReference type="InterPro" id="IPR029057">
    <property type="entry name" value="PRTase-like"/>
</dbReference>
<dbReference type="Proteomes" id="UP000815698">
    <property type="component" value="Chromosome"/>
</dbReference>
<dbReference type="PROSITE" id="PS51257">
    <property type="entry name" value="PROKAR_LIPOPROTEIN"/>
    <property type="match status" value="1"/>
</dbReference>
<dbReference type="SUPFAM" id="SSF53271">
    <property type="entry name" value="PRTase-like"/>
    <property type="match status" value="1"/>
</dbReference>
<evidence type="ECO:0000313" key="2">
    <source>
        <dbReference type="EMBL" id="ATH96290.1"/>
    </source>
</evidence>
<name>A0ABN5DXU8_9MICO</name>
<evidence type="ECO:0000256" key="1">
    <source>
        <dbReference type="ARBA" id="ARBA00008007"/>
    </source>
</evidence>
<dbReference type="EMBL" id="CP023482">
    <property type="protein sequence ID" value="ATH96290.1"/>
    <property type="molecule type" value="Genomic_DNA"/>
</dbReference>